<evidence type="ECO:0000313" key="3">
    <source>
        <dbReference type="EMBL" id="ABE40855.1"/>
    </source>
</evidence>
<dbReference type="GO" id="GO:0007165">
    <property type="term" value="P:signal transduction"/>
    <property type="evidence" value="ECO:0007669"/>
    <property type="project" value="InterPro"/>
</dbReference>
<accession>Q132Y4</accession>
<dbReference type="SUPFAM" id="SSF52200">
    <property type="entry name" value="Toll/Interleukin receptor TIR domain"/>
    <property type="match status" value="1"/>
</dbReference>
<dbReference type="Proteomes" id="UP000001818">
    <property type="component" value="Chromosome"/>
</dbReference>
<evidence type="ECO:0000313" key="4">
    <source>
        <dbReference type="Proteomes" id="UP000001818"/>
    </source>
</evidence>
<dbReference type="Gene3D" id="3.40.50.10140">
    <property type="entry name" value="Toll/interleukin-1 receptor homology (TIR) domain"/>
    <property type="match status" value="1"/>
</dbReference>
<name>Q132Y4_RHOPS</name>
<dbReference type="EMBL" id="CP000283">
    <property type="protein sequence ID" value="ABE40855.1"/>
    <property type="molecule type" value="Genomic_DNA"/>
</dbReference>
<dbReference type="SASBDB" id="Q132Y4"/>
<dbReference type="InterPro" id="IPR000157">
    <property type="entry name" value="TIR_dom"/>
</dbReference>
<dbReference type="HOGENOM" id="CLU_028733_0_0_5"/>
<sequence>MPPGIQPDAREARTDGAVALDRDIIFISHATPNDNEFVRWLGTRLTGHGYKVWADIFDLAGGTPFWISIEEALRKRALKVIFVVSKASCDPGRSGVRNEISVADAIKKTLKDPEFIIPVRIDDVPFDEFPIQIHQLNAIDFTSGWGAKLAVLVDTLTKAKVPRTVTDLGAEFDRWRKVSVRSDVVVERGEEPLLTSILPVLSFPDDISFYEYDGEKGAFEDAVRSLPHPSAMHHRLMVSFAAADEIQARLPPGLTVALRGTAKFRNFLDGAVTDPIGPKRNDANNWAVRMLRESFEAHLAQRGLLSYDASAGTVMFFPKDLLPEDRVRYVNAKGKRTYKQVVGFSKVLNAHWHLGMRAVVRLGDVPTVRLRPYVVFSRDGRHPLQDADEMTKLRRRFCKSWFNHVWRPLWQAFFEFFGNGADAVQIALGGDRHWSVAGGGLKLVAAMGMPLDLAVSDDEALPEEPDEIEDDVEYSDNGDDA</sequence>
<dbReference type="Pfam" id="PF13676">
    <property type="entry name" value="TIR_2"/>
    <property type="match status" value="1"/>
</dbReference>
<evidence type="ECO:0000256" key="1">
    <source>
        <dbReference type="SAM" id="MobiDB-lite"/>
    </source>
</evidence>
<dbReference type="BioCyc" id="RPAL316057:RPD_RS18260-MONOMER"/>
<organism evidence="3 4">
    <name type="scientific">Rhodopseudomonas palustris (strain BisB5)</name>
    <dbReference type="NCBI Taxonomy" id="316057"/>
    <lineage>
        <taxon>Bacteria</taxon>
        <taxon>Pseudomonadati</taxon>
        <taxon>Pseudomonadota</taxon>
        <taxon>Alphaproteobacteria</taxon>
        <taxon>Hyphomicrobiales</taxon>
        <taxon>Nitrobacteraceae</taxon>
        <taxon>Rhodopseudomonas</taxon>
    </lineage>
</organism>
<reference evidence="3 4" key="1">
    <citation type="submission" date="2006-03" db="EMBL/GenBank/DDBJ databases">
        <title>Complete sequence of Rhodopseudomonas palustris BisB5.</title>
        <authorList>
            <consortium name="US DOE Joint Genome Institute"/>
            <person name="Copeland A."/>
            <person name="Lucas S."/>
            <person name="Lapidus A."/>
            <person name="Barry K."/>
            <person name="Detter J.C."/>
            <person name="Glavina del Rio T."/>
            <person name="Hammon N."/>
            <person name="Israni S."/>
            <person name="Dalin E."/>
            <person name="Tice H."/>
            <person name="Pitluck S."/>
            <person name="Chain P."/>
            <person name="Malfatti S."/>
            <person name="Shin M."/>
            <person name="Vergez L."/>
            <person name="Schmutz J."/>
            <person name="Larimer F."/>
            <person name="Land M."/>
            <person name="Hauser L."/>
            <person name="Pelletier D.A."/>
            <person name="Kyrpides N."/>
            <person name="Lykidis A."/>
            <person name="Oda Y."/>
            <person name="Harwood C.S."/>
            <person name="Richardson P."/>
        </authorList>
    </citation>
    <scope>NUCLEOTIDE SEQUENCE [LARGE SCALE GENOMIC DNA]</scope>
    <source>
        <strain evidence="3 4">BisB5</strain>
    </source>
</reference>
<dbReference type="InterPro" id="IPR035897">
    <property type="entry name" value="Toll_tir_struct_dom_sf"/>
</dbReference>
<dbReference type="AlphaFoldDB" id="Q132Y4"/>
<dbReference type="KEGG" id="rpd:RPD_3632"/>
<dbReference type="PROSITE" id="PS50104">
    <property type="entry name" value="TIR"/>
    <property type="match status" value="1"/>
</dbReference>
<dbReference type="eggNOG" id="COG1537">
    <property type="taxonomic scope" value="Bacteria"/>
</dbReference>
<feature type="domain" description="TIR" evidence="2">
    <location>
        <begin position="21"/>
        <end position="169"/>
    </location>
</feature>
<feature type="region of interest" description="Disordered" evidence="1">
    <location>
        <begin position="458"/>
        <end position="481"/>
    </location>
</feature>
<evidence type="ECO:0000259" key="2">
    <source>
        <dbReference type="PROSITE" id="PS50104"/>
    </source>
</evidence>
<proteinExistence type="predicted"/>
<protein>
    <recommendedName>
        <fullName evidence="2">TIR domain-containing protein</fullName>
    </recommendedName>
</protein>
<gene>
    <name evidence="3" type="ordered locus">RPD_3632</name>
</gene>